<comment type="caution">
    <text evidence="1">The sequence shown here is derived from an EMBL/GenBank/DDBJ whole genome shotgun (WGS) entry which is preliminary data.</text>
</comment>
<dbReference type="EMBL" id="LCNN01000006">
    <property type="protein sequence ID" value="KKU57688.1"/>
    <property type="molecule type" value="Genomic_DNA"/>
</dbReference>
<reference evidence="1 2" key="1">
    <citation type="journal article" date="2015" name="Nature">
        <title>rRNA introns, odd ribosomes, and small enigmatic genomes across a large radiation of phyla.</title>
        <authorList>
            <person name="Brown C.T."/>
            <person name="Hug L.A."/>
            <person name="Thomas B.C."/>
            <person name="Sharon I."/>
            <person name="Castelle C.J."/>
            <person name="Singh A."/>
            <person name="Wilkins M.J."/>
            <person name="Williams K.H."/>
            <person name="Banfield J.F."/>
        </authorList>
    </citation>
    <scope>NUCLEOTIDE SEQUENCE [LARGE SCALE GENOMIC DNA]</scope>
</reference>
<gene>
    <name evidence="1" type="ORF">UX79_C0006G0024</name>
</gene>
<protein>
    <submittedName>
        <fullName evidence="1">Uncharacterized protein</fullName>
    </submittedName>
</protein>
<dbReference type="AlphaFoldDB" id="A0A0G1TU76"/>
<evidence type="ECO:0000313" key="2">
    <source>
        <dbReference type="Proteomes" id="UP000034684"/>
    </source>
</evidence>
<name>A0A0G1TU76_UNCKA</name>
<evidence type="ECO:0000313" key="1">
    <source>
        <dbReference type="EMBL" id="KKU57688.1"/>
    </source>
</evidence>
<dbReference type="Proteomes" id="UP000034684">
    <property type="component" value="Unassembled WGS sequence"/>
</dbReference>
<accession>A0A0G1TU76</accession>
<sequence>MSAAKSVAKKAKMFLGEFGAVLISALIHKAKSATVAIIAV</sequence>
<proteinExistence type="predicted"/>
<organism evidence="1 2">
    <name type="scientific">candidate division WWE3 bacterium GW2011_GWB1_47_11</name>
    <dbReference type="NCBI Taxonomy" id="1619117"/>
    <lineage>
        <taxon>Bacteria</taxon>
        <taxon>Katanobacteria</taxon>
    </lineage>
</organism>